<dbReference type="InterPro" id="IPR006059">
    <property type="entry name" value="SBP"/>
</dbReference>
<sequence>MKKWLPFAIILPALAACGSDEATETQAQDLSEASWDDIVSEAEGKEIGMYMWGGDEGVNQYMDDFVKPRLEEEYDITFNRYPMDAPDFLNRLMTEKEAGQTEGGADLLWINAENFRTAKENDLLYGDFAGTLPNLQEYIGTDVPFVNYDTGTPIEGHEAPWGNVQFTFQVNPDMVDEIPESLDDLMQWSIDNPGLFTYPNVNDFTGNTFIRHVMYHVADDPADLAEYDEEWLENNGDDVWESLRSFKESLWREGETYPETSEQLDQMFANGEVAFAMGFNEHRDIGMIEDGIFPENTKTISLEPGSIGNTHYLSVPFNTQEPEAALVAINFMLSPEAQIKKLDPAMWGEGHVLDADTLTEEQQAEAEELTGPAVVEQDEMLPELDARYFDWVIEHWEREIVQ</sequence>
<dbReference type="AlphaFoldDB" id="A0A1D7QR38"/>
<dbReference type="Proteomes" id="UP000094463">
    <property type="component" value="Chromosome"/>
</dbReference>
<dbReference type="RefSeq" id="WP_069363632.1">
    <property type="nucleotide sequence ID" value="NZ_CP012502.1"/>
</dbReference>
<protein>
    <submittedName>
        <fullName evidence="1">ABC transporter, periplasmic substrate-binding protein YnjB</fullName>
    </submittedName>
</protein>
<dbReference type="PANTHER" id="PTHR42779">
    <property type="entry name" value="PROTEIN YNJB"/>
    <property type="match status" value="1"/>
</dbReference>
<dbReference type="PIRSF" id="PIRSF029172">
    <property type="entry name" value="UCP029172_ABC_sbc_YnjB"/>
    <property type="match status" value="1"/>
</dbReference>
<gene>
    <name evidence="1" type="ORF">BBEV_0062</name>
</gene>
<dbReference type="STRING" id="632773.BBEV_0062"/>
<dbReference type="PATRIC" id="fig|632773.3.peg.60"/>
<accession>A0A1D7QR38</accession>
<dbReference type="NCBIfam" id="NF008633">
    <property type="entry name" value="PRK11622.1"/>
    <property type="match status" value="1"/>
</dbReference>
<proteinExistence type="predicted"/>
<dbReference type="Gene3D" id="3.40.190.10">
    <property type="entry name" value="Periplasmic binding protein-like II"/>
    <property type="match status" value="2"/>
</dbReference>
<evidence type="ECO:0000313" key="1">
    <source>
        <dbReference type="EMBL" id="AOM81458.1"/>
    </source>
</evidence>
<dbReference type="InterPro" id="IPR027020">
    <property type="entry name" value="YnjB"/>
</dbReference>
<evidence type="ECO:0000313" key="2">
    <source>
        <dbReference type="Proteomes" id="UP000094463"/>
    </source>
</evidence>
<reference evidence="1 2" key="1">
    <citation type="submission" date="2015-08" db="EMBL/GenBank/DDBJ databases">
        <title>The complete genome sequence of Bacillus beveridgei MLTeJB.</title>
        <authorList>
            <person name="Hanson T.E."/>
            <person name="Mesa C."/>
            <person name="Basesman S.M."/>
            <person name="Oremland R.S."/>
        </authorList>
    </citation>
    <scope>NUCLEOTIDE SEQUENCE [LARGE SCALE GENOMIC DNA]</scope>
    <source>
        <strain evidence="1 2">MLTeJB</strain>
    </source>
</reference>
<dbReference type="PROSITE" id="PS51257">
    <property type="entry name" value="PROKAR_LIPOPROTEIN"/>
    <property type="match status" value="1"/>
</dbReference>
<dbReference type="KEGG" id="bbev:BBEV_0062"/>
<dbReference type="PANTHER" id="PTHR42779:SF1">
    <property type="entry name" value="PROTEIN YNJB"/>
    <property type="match status" value="1"/>
</dbReference>
<dbReference type="SUPFAM" id="SSF53850">
    <property type="entry name" value="Periplasmic binding protein-like II"/>
    <property type="match status" value="1"/>
</dbReference>
<name>A0A1D7QR38_9BACI</name>
<dbReference type="OrthoDB" id="3239593at2"/>
<dbReference type="EMBL" id="CP012502">
    <property type="protein sequence ID" value="AOM81458.1"/>
    <property type="molecule type" value="Genomic_DNA"/>
</dbReference>
<keyword evidence="2" id="KW-1185">Reference proteome</keyword>
<organism evidence="1 2">
    <name type="scientific">Salisediminibacterium beveridgei</name>
    <dbReference type="NCBI Taxonomy" id="632773"/>
    <lineage>
        <taxon>Bacteria</taxon>
        <taxon>Bacillati</taxon>
        <taxon>Bacillota</taxon>
        <taxon>Bacilli</taxon>
        <taxon>Bacillales</taxon>
        <taxon>Bacillaceae</taxon>
        <taxon>Salisediminibacterium</taxon>
    </lineage>
</organism>
<dbReference type="Pfam" id="PF13416">
    <property type="entry name" value="SBP_bac_8"/>
    <property type="match status" value="1"/>
</dbReference>